<dbReference type="InterPro" id="IPR000120">
    <property type="entry name" value="Amidase"/>
</dbReference>
<evidence type="ECO:0000259" key="1">
    <source>
        <dbReference type="Pfam" id="PF01425"/>
    </source>
</evidence>
<dbReference type="InterPro" id="IPR023631">
    <property type="entry name" value="Amidase_dom"/>
</dbReference>
<dbReference type="SUPFAM" id="SSF75304">
    <property type="entry name" value="Amidase signature (AS) enzymes"/>
    <property type="match status" value="1"/>
</dbReference>
<dbReference type="GO" id="GO:0050567">
    <property type="term" value="F:glutaminyl-tRNA synthase (glutamine-hydrolyzing) activity"/>
    <property type="evidence" value="ECO:0007669"/>
    <property type="project" value="UniProtKB-EC"/>
</dbReference>
<dbReference type="PANTHER" id="PTHR11895">
    <property type="entry name" value="TRANSAMIDASE"/>
    <property type="match status" value="1"/>
</dbReference>
<feature type="domain" description="Amidase" evidence="1">
    <location>
        <begin position="32"/>
        <end position="454"/>
    </location>
</feature>
<dbReference type="Proteomes" id="UP001242480">
    <property type="component" value="Unassembled WGS sequence"/>
</dbReference>
<dbReference type="Pfam" id="PF01425">
    <property type="entry name" value="Amidase"/>
    <property type="match status" value="1"/>
</dbReference>
<gene>
    <name evidence="2" type="ORF">QO011_008356</name>
</gene>
<protein>
    <submittedName>
        <fullName evidence="2">Aspartyl-tRNA(Asn)/glutamyl-tRNA(Gln) amidotransferase subunit A</fullName>
        <ecNumber evidence="2">6.3.5.6</ecNumber>
        <ecNumber evidence="2">6.3.5.7</ecNumber>
    </submittedName>
</protein>
<dbReference type="RefSeq" id="WP_307286370.1">
    <property type="nucleotide sequence ID" value="NZ_JAUSVX010000033.1"/>
</dbReference>
<dbReference type="PANTHER" id="PTHR11895:SF176">
    <property type="entry name" value="AMIDASE AMID-RELATED"/>
    <property type="match status" value="1"/>
</dbReference>
<dbReference type="EC" id="6.3.5.6" evidence="2"/>
<name>A0ABU0JM14_9HYPH</name>
<dbReference type="GO" id="GO:0050566">
    <property type="term" value="F:asparaginyl-tRNA synthase (glutamine-hydrolyzing) activity"/>
    <property type="evidence" value="ECO:0007669"/>
    <property type="project" value="UniProtKB-EC"/>
</dbReference>
<evidence type="ECO:0000313" key="2">
    <source>
        <dbReference type="EMBL" id="MDQ0475313.1"/>
    </source>
</evidence>
<proteinExistence type="predicted"/>
<accession>A0ABU0JM14</accession>
<dbReference type="EC" id="6.3.5.7" evidence="2"/>
<dbReference type="EMBL" id="JAUSVX010000033">
    <property type="protein sequence ID" value="MDQ0475313.1"/>
    <property type="molecule type" value="Genomic_DNA"/>
</dbReference>
<dbReference type="Gene3D" id="3.90.1300.10">
    <property type="entry name" value="Amidase signature (AS) domain"/>
    <property type="match status" value="1"/>
</dbReference>
<comment type="caution">
    <text evidence="2">The sequence shown here is derived from an EMBL/GenBank/DDBJ whole genome shotgun (WGS) entry which is preliminary data.</text>
</comment>
<reference evidence="2 3" key="1">
    <citation type="submission" date="2023-07" db="EMBL/GenBank/DDBJ databases">
        <title>Genomic Encyclopedia of Type Strains, Phase IV (KMG-IV): sequencing the most valuable type-strain genomes for metagenomic binning, comparative biology and taxonomic classification.</title>
        <authorList>
            <person name="Goeker M."/>
        </authorList>
    </citation>
    <scope>NUCLEOTIDE SEQUENCE [LARGE SCALE GENOMIC DNA]</scope>
    <source>
        <strain evidence="2 3">DSM 19619</strain>
    </source>
</reference>
<evidence type="ECO:0000313" key="3">
    <source>
        <dbReference type="Proteomes" id="UP001242480"/>
    </source>
</evidence>
<keyword evidence="3" id="KW-1185">Reference proteome</keyword>
<organism evidence="2 3">
    <name type="scientific">Labrys wisconsinensis</name>
    <dbReference type="NCBI Taxonomy" id="425677"/>
    <lineage>
        <taxon>Bacteria</taxon>
        <taxon>Pseudomonadati</taxon>
        <taxon>Pseudomonadota</taxon>
        <taxon>Alphaproteobacteria</taxon>
        <taxon>Hyphomicrobiales</taxon>
        <taxon>Xanthobacteraceae</taxon>
        <taxon>Labrys</taxon>
    </lineage>
</organism>
<dbReference type="InterPro" id="IPR036928">
    <property type="entry name" value="AS_sf"/>
</dbReference>
<sequence length="476" mass="50092">MAPSKTTPGDVLDGSILEAAHALRQRLVSVPELVSASLDRIAATAPLNAYVAVFAERALEVARAQQALLDAGYDLGPLQGIPIALKDNIDMAGERTTAGSAILRDNVAPADASLTAALKRAGAIIVGKNNMHEFAWGGTTINPHYGTAVNAWGERRTPSGSSGGSGIAVATRSVFASIGTDTGGSIRIPASVSGVSGIRPSIGRVSNAGVHPLAWTLDTSGPLAKSAEDCALVLRIIAGNDVRDLQTSTARVPDYLAELYRPLAGLRVGWIDDYSVSNVQPAVREAFKAALATYASLGATVLPIRIPDLDAVVDAVVVIDAAEPSAIHARWLRDRGGDYGADVRAQLEAGFAFSAVDYVQAQRYRAHLRQRFAEAFLEVDAILTPTLPYTAPRIGQGFVEIDGHDRDVLTTNMQFTSLASATGVPGLNVPIGFDHEDMPIGLQILTPELQEGRALRLGHQLQAVTGFHRRKPGAAA</sequence>
<keyword evidence="2" id="KW-0436">Ligase</keyword>